<name>A0A6J5RAK3_9CAUD</name>
<proteinExistence type="predicted"/>
<sequence length="78" mass="8757">MTPSELADEIDGVITHLRSRIEGTGKEQYDQGDTQKIETFDDAEVLINAIEEIDDAIVYLAHLRVRLARAAKLFGRTI</sequence>
<protein>
    <submittedName>
        <fullName evidence="1">Uncharacterized protein</fullName>
    </submittedName>
</protein>
<reference evidence="1" key="1">
    <citation type="submission" date="2020-05" db="EMBL/GenBank/DDBJ databases">
        <authorList>
            <person name="Chiriac C."/>
            <person name="Salcher M."/>
            <person name="Ghai R."/>
            <person name="Kavagutti S V."/>
        </authorList>
    </citation>
    <scope>NUCLEOTIDE SEQUENCE</scope>
</reference>
<organism evidence="1">
    <name type="scientific">uncultured Caudovirales phage</name>
    <dbReference type="NCBI Taxonomy" id="2100421"/>
    <lineage>
        <taxon>Viruses</taxon>
        <taxon>Duplodnaviria</taxon>
        <taxon>Heunggongvirae</taxon>
        <taxon>Uroviricota</taxon>
        <taxon>Caudoviricetes</taxon>
        <taxon>Peduoviridae</taxon>
        <taxon>Maltschvirus</taxon>
        <taxon>Maltschvirus maltsch</taxon>
    </lineage>
</organism>
<dbReference type="EMBL" id="LR797213">
    <property type="protein sequence ID" value="CAB4194590.1"/>
    <property type="molecule type" value="Genomic_DNA"/>
</dbReference>
<accession>A0A6J5RAK3</accession>
<evidence type="ECO:0000313" key="1">
    <source>
        <dbReference type="EMBL" id="CAB4194590.1"/>
    </source>
</evidence>
<gene>
    <name evidence="1" type="ORF">UFOVP1264_45</name>
</gene>